<dbReference type="Proteomes" id="UP001620409">
    <property type="component" value="Unassembled WGS sequence"/>
</dbReference>
<feature type="transmembrane region" description="Helical" evidence="1">
    <location>
        <begin position="82"/>
        <end position="103"/>
    </location>
</feature>
<dbReference type="EMBL" id="JADIKI010000021">
    <property type="protein sequence ID" value="MFK2853502.1"/>
    <property type="molecule type" value="Genomic_DNA"/>
</dbReference>
<comment type="caution">
    <text evidence="2">The sequence shown here is derived from an EMBL/GenBank/DDBJ whole genome shotgun (WGS) entry which is preliminary data.</text>
</comment>
<dbReference type="Pfam" id="PF07843">
    <property type="entry name" value="DUF1634"/>
    <property type="match status" value="1"/>
</dbReference>
<dbReference type="InterPro" id="IPR012861">
    <property type="entry name" value="DUF1634"/>
</dbReference>
<proteinExistence type="predicted"/>
<evidence type="ECO:0000313" key="3">
    <source>
        <dbReference type="Proteomes" id="UP001620409"/>
    </source>
</evidence>
<organism evidence="2 3">
    <name type="scientific">Dyella humi</name>
    <dbReference type="NCBI Taxonomy" id="1770547"/>
    <lineage>
        <taxon>Bacteria</taxon>
        <taxon>Pseudomonadati</taxon>
        <taxon>Pseudomonadota</taxon>
        <taxon>Gammaproteobacteria</taxon>
        <taxon>Lysobacterales</taxon>
        <taxon>Rhodanobacteraceae</taxon>
        <taxon>Dyella</taxon>
    </lineage>
</organism>
<name>A0ABW8IE85_9GAMM</name>
<dbReference type="RefSeq" id="WP_380016777.1">
    <property type="nucleotide sequence ID" value="NZ_JADIKI010000021.1"/>
</dbReference>
<feature type="transmembrane region" description="Helical" evidence="1">
    <location>
        <begin position="54"/>
        <end position="75"/>
    </location>
</feature>
<evidence type="ECO:0000313" key="2">
    <source>
        <dbReference type="EMBL" id="MFK2853502.1"/>
    </source>
</evidence>
<keyword evidence="1" id="KW-0472">Membrane</keyword>
<feature type="transmembrane region" description="Helical" evidence="1">
    <location>
        <begin position="19"/>
        <end position="42"/>
    </location>
</feature>
<protein>
    <submittedName>
        <fullName evidence="2">DUF1634 domain-containing protein</fullName>
    </submittedName>
</protein>
<reference evidence="2 3" key="1">
    <citation type="submission" date="2020-10" db="EMBL/GenBank/DDBJ databases">
        <title>Phylogeny of dyella-like bacteria.</title>
        <authorList>
            <person name="Fu J."/>
        </authorList>
    </citation>
    <scope>NUCLEOTIDE SEQUENCE [LARGE SCALE GENOMIC DNA]</scope>
    <source>
        <strain evidence="2 3">DHG40</strain>
    </source>
</reference>
<keyword evidence="1" id="KW-0812">Transmembrane</keyword>
<gene>
    <name evidence="2" type="ORF">ISP18_02680</name>
</gene>
<accession>A0ABW8IE85</accession>
<keyword evidence="3" id="KW-1185">Reference proteome</keyword>
<sequence length="104" mass="10739">MTTATSGTLDPLNNRLARLLGLGSWVSFGLIAAGVTLEVLGINAHGTGTQLVSAGIVLLIALPTLCVAKMGICFLFRRELDFAFIAALVFTITIASTLFGTGIG</sequence>
<keyword evidence="1" id="KW-1133">Transmembrane helix</keyword>
<evidence type="ECO:0000256" key="1">
    <source>
        <dbReference type="SAM" id="Phobius"/>
    </source>
</evidence>